<sequence length="163" mass="18873">MPPATTRPHRRTLHRYRFQGTWTFPAPPTAVYAVLEDADAYNVWWPQVRHVDRIDETRATVRVRSVLPYDLTLAVRATRHDPAAGLLEIAITGDLHGWARWTVRPHHPAGTTLRYDQEVEVRHPLMRLLALPGRPVFLANHAWMMRTARRSLRTRLDPARQGI</sequence>
<dbReference type="SUPFAM" id="SSF55961">
    <property type="entry name" value="Bet v1-like"/>
    <property type="match status" value="1"/>
</dbReference>
<name>A0A919B2S1_9ACTN</name>
<dbReference type="AlphaFoldDB" id="A0A919B2S1"/>
<reference evidence="1" key="2">
    <citation type="submission" date="2020-09" db="EMBL/GenBank/DDBJ databases">
        <authorList>
            <person name="Sun Q."/>
            <person name="Ohkuma M."/>
        </authorList>
    </citation>
    <scope>NUCLEOTIDE SEQUENCE</scope>
    <source>
        <strain evidence="1">JCM 4059</strain>
    </source>
</reference>
<dbReference type="Proteomes" id="UP000638313">
    <property type="component" value="Unassembled WGS sequence"/>
</dbReference>
<dbReference type="Pfam" id="PF10604">
    <property type="entry name" value="Polyketide_cyc2"/>
    <property type="match status" value="1"/>
</dbReference>
<gene>
    <name evidence="1" type="ORF">GCM10010218_20980</name>
</gene>
<proteinExistence type="predicted"/>
<dbReference type="InterPro" id="IPR019587">
    <property type="entry name" value="Polyketide_cyclase/dehydratase"/>
</dbReference>
<dbReference type="InterPro" id="IPR023393">
    <property type="entry name" value="START-like_dom_sf"/>
</dbReference>
<reference evidence="1" key="1">
    <citation type="journal article" date="2014" name="Int. J. Syst. Evol. Microbiol.">
        <title>Complete genome sequence of Corynebacterium casei LMG S-19264T (=DSM 44701T), isolated from a smear-ripened cheese.</title>
        <authorList>
            <consortium name="US DOE Joint Genome Institute (JGI-PGF)"/>
            <person name="Walter F."/>
            <person name="Albersmeier A."/>
            <person name="Kalinowski J."/>
            <person name="Ruckert C."/>
        </authorList>
    </citation>
    <scope>NUCLEOTIDE SEQUENCE</scope>
    <source>
        <strain evidence="1">JCM 4059</strain>
    </source>
</reference>
<keyword evidence="2" id="KW-1185">Reference proteome</keyword>
<dbReference type="Gene3D" id="3.30.530.20">
    <property type="match status" value="1"/>
</dbReference>
<dbReference type="RefSeq" id="WP_190129221.1">
    <property type="nucleotide sequence ID" value="NZ_BNBD01000003.1"/>
</dbReference>
<evidence type="ECO:0000313" key="2">
    <source>
        <dbReference type="Proteomes" id="UP000638313"/>
    </source>
</evidence>
<dbReference type="EMBL" id="BNBD01000003">
    <property type="protein sequence ID" value="GHF39506.1"/>
    <property type="molecule type" value="Genomic_DNA"/>
</dbReference>
<comment type="caution">
    <text evidence="1">The sequence shown here is derived from an EMBL/GenBank/DDBJ whole genome shotgun (WGS) entry which is preliminary data.</text>
</comment>
<organism evidence="1 2">
    <name type="scientific">Streptomyces mashuensis</name>
    <dbReference type="NCBI Taxonomy" id="33904"/>
    <lineage>
        <taxon>Bacteria</taxon>
        <taxon>Bacillati</taxon>
        <taxon>Actinomycetota</taxon>
        <taxon>Actinomycetes</taxon>
        <taxon>Kitasatosporales</taxon>
        <taxon>Streptomycetaceae</taxon>
        <taxon>Streptomyces</taxon>
    </lineage>
</organism>
<protein>
    <submittedName>
        <fullName evidence="1">Polyketide cyclase</fullName>
    </submittedName>
</protein>
<accession>A0A919B2S1</accession>
<evidence type="ECO:0000313" key="1">
    <source>
        <dbReference type="EMBL" id="GHF39506.1"/>
    </source>
</evidence>